<dbReference type="PANTHER" id="PTHR33514">
    <property type="entry name" value="PROTEIN ABCI12, CHLOROPLASTIC"/>
    <property type="match status" value="1"/>
</dbReference>
<sequence length="240" mass="25817">MRSTFGYVWSDSPLHRMRASVKLVGLLVSVALVVLASAPLELVVASLAVASLAVASRVGWAASARALWGLRWFLLVIFVLNALLFSTVDPLLSLGPACLTWTGIAQGARVVVRTALVVVLGVLLTATTSPQQLTSGVRDLLRPLARLGVPTEVAALAVGVTVQFVPTLLREGRQLMRAQTLRCSIARHGGIMRRAVSYVQLLVPVFVSAFRRAEELSVAMEARGYRIAGRSARPGEERRL</sequence>
<comment type="caution">
    <text evidence="6">The sequence shown here is derived from an EMBL/GenBank/DDBJ whole genome shotgun (WGS) entry which is preliminary data.</text>
</comment>
<dbReference type="AlphaFoldDB" id="A0A9D2CGU6"/>
<evidence type="ECO:0000256" key="2">
    <source>
        <dbReference type="ARBA" id="ARBA00022692"/>
    </source>
</evidence>
<comment type="subcellular location">
    <subcellularLocation>
        <location evidence="1">Membrane</location>
        <topology evidence="1">Multi-pass membrane protein</topology>
    </subcellularLocation>
</comment>
<evidence type="ECO:0000313" key="6">
    <source>
        <dbReference type="EMBL" id="HIY79274.1"/>
    </source>
</evidence>
<reference evidence="6" key="1">
    <citation type="journal article" date="2021" name="PeerJ">
        <title>Extensive microbial diversity within the chicken gut microbiome revealed by metagenomics and culture.</title>
        <authorList>
            <person name="Gilroy R."/>
            <person name="Ravi A."/>
            <person name="Getino M."/>
            <person name="Pursley I."/>
            <person name="Horton D.L."/>
            <person name="Alikhan N.F."/>
            <person name="Baker D."/>
            <person name="Gharbi K."/>
            <person name="Hall N."/>
            <person name="Watson M."/>
            <person name="Adriaenssens E.M."/>
            <person name="Foster-Nyarko E."/>
            <person name="Jarju S."/>
            <person name="Secka A."/>
            <person name="Antonio M."/>
            <person name="Oren A."/>
            <person name="Chaudhuri R.R."/>
            <person name="La Ragione R."/>
            <person name="Hildebrand F."/>
            <person name="Pallen M.J."/>
        </authorList>
    </citation>
    <scope>NUCLEOTIDE SEQUENCE</scope>
    <source>
        <strain evidence="6">ChiHjej10B9-743</strain>
    </source>
</reference>
<dbReference type="EMBL" id="DXCP01000016">
    <property type="protein sequence ID" value="HIY79274.1"/>
    <property type="molecule type" value="Genomic_DNA"/>
</dbReference>
<evidence type="ECO:0000256" key="5">
    <source>
        <dbReference type="SAM" id="Phobius"/>
    </source>
</evidence>
<dbReference type="Pfam" id="PF02361">
    <property type="entry name" value="CbiQ"/>
    <property type="match status" value="1"/>
</dbReference>
<name>A0A9D2CGU6_9ACTN</name>
<gene>
    <name evidence="6" type="ORF">IAA42_02425</name>
</gene>
<dbReference type="InterPro" id="IPR003339">
    <property type="entry name" value="ABC/ECF_trnsptr_transmembrane"/>
</dbReference>
<accession>A0A9D2CGU6</accession>
<protein>
    <submittedName>
        <fullName evidence="6">Energy-coupling factor transporter transmembrane protein EcfT</fullName>
    </submittedName>
</protein>
<feature type="transmembrane region" description="Helical" evidence="5">
    <location>
        <begin position="110"/>
        <end position="127"/>
    </location>
</feature>
<organism evidence="6 7">
    <name type="scientific">Candidatus Olsenella excrementavium</name>
    <dbReference type="NCBI Taxonomy" id="2838709"/>
    <lineage>
        <taxon>Bacteria</taxon>
        <taxon>Bacillati</taxon>
        <taxon>Actinomycetota</taxon>
        <taxon>Coriobacteriia</taxon>
        <taxon>Coriobacteriales</taxon>
        <taxon>Atopobiaceae</taxon>
        <taxon>Olsenella</taxon>
    </lineage>
</organism>
<dbReference type="CDD" id="cd16914">
    <property type="entry name" value="EcfT"/>
    <property type="match status" value="1"/>
</dbReference>
<proteinExistence type="predicted"/>
<keyword evidence="3 5" id="KW-1133">Transmembrane helix</keyword>
<reference evidence="6" key="2">
    <citation type="submission" date="2021-04" db="EMBL/GenBank/DDBJ databases">
        <authorList>
            <person name="Gilroy R."/>
        </authorList>
    </citation>
    <scope>NUCLEOTIDE SEQUENCE</scope>
    <source>
        <strain evidence="6">ChiHjej10B9-743</strain>
    </source>
</reference>
<evidence type="ECO:0000256" key="1">
    <source>
        <dbReference type="ARBA" id="ARBA00004141"/>
    </source>
</evidence>
<dbReference type="PANTHER" id="PTHR33514:SF13">
    <property type="entry name" value="PROTEIN ABCI12, CHLOROPLASTIC"/>
    <property type="match status" value="1"/>
</dbReference>
<dbReference type="Proteomes" id="UP000824133">
    <property type="component" value="Unassembled WGS sequence"/>
</dbReference>
<evidence type="ECO:0000256" key="3">
    <source>
        <dbReference type="ARBA" id="ARBA00022989"/>
    </source>
</evidence>
<keyword evidence="4 5" id="KW-0472">Membrane</keyword>
<dbReference type="GO" id="GO:0005886">
    <property type="term" value="C:plasma membrane"/>
    <property type="evidence" value="ECO:0007669"/>
    <property type="project" value="TreeGrafter"/>
</dbReference>
<keyword evidence="2 5" id="KW-0812">Transmembrane</keyword>
<evidence type="ECO:0000313" key="7">
    <source>
        <dbReference type="Proteomes" id="UP000824133"/>
    </source>
</evidence>
<feature type="transmembrane region" description="Helical" evidence="5">
    <location>
        <begin position="71"/>
        <end position="98"/>
    </location>
</feature>
<evidence type="ECO:0000256" key="4">
    <source>
        <dbReference type="ARBA" id="ARBA00023136"/>
    </source>
</evidence>